<evidence type="ECO:0000313" key="2">
    <source>
        <dbReference type="EMBL" id="MDN6900197.1"/>
    </source>
</evidence>
<keyword evidence="1" id="KW-0472">Membrane</keyword>
<dbReference type="InterPro" id="IPR002798">
    <property type="entry name" value="SpoIIM-like"/>
</dbReference>
<accession>A0AAJ1R9F6</accession>
<name>A0AAJ1R9F6_9LACO</name>
<evidence type="ECO:0000256" key="1">
    <source>
        <dbReference type="SAM" id="Phobius"/>
    </source>
</evidence>
<dbReference type="EMBL" id="SDWY01000002">
    <property type="protein sequence ID" value="MDN6900197.1"/>
    <property type="molecule type" value="Genomic_DNA"/>
</dbReference>
<feature type="transmembrane region" description="Helical" evidence="1">
    <location>
        <begin position="112"/>
        <end position="135"/>
    </location>
</feature>
<feature type="transmembrane region" description="Helical" evidence="1">
    <location>
        <begin position="20"/>
        <end position="45"/>
    </location>
</feature>
<feature type="transmembrane region" description="Helical" evidence="1">
    <location>
        <begin position="65"/>
        <end position="92"/>
    </location>
</feature>
<dbReference type="AlphaFoldDB" id="A0AAJ1R9F6"/>
<dbReference type="Proteomes" id="UP001167919">
    <property type="component" value="Unassembled WGS sequence"/>
</dbReference>
<evidence type="ECO:0000313" key="3">
    <source>
        <dbReference type="Proteomes" id="UP001167919"/>
    </source>
</evidence>
<dbReference type="Pfam" id="PF01944">
    <property type="entry name" value="SpoIIM"/>
    <property type="match status" value="1"/>
</dbReference>
<organism evidence="2 3">
    <name type="scientific">Oenococcus sicerae</name>
    <dbReference type="NCBI Taxonomy" id="2203724"/>
    <lineage>
        <taxon>Bacteria</taxon>
        <taxon>Bacillati</taxon>
        <taxon>Bacillota</taxon>
        <taxon>Bacilli</taxon>
        <taxon>Lactobacillales</taxon>
        <taxon>Lactobacillaceae</taxon>
        <taxon>Oenococcus</taxon>
    </lineage>
</organism>
<reference evidence="2" key="1">
    <citation type="submission" date="2019-01" db="EMBL/GenBank/DDBJ databases">
        <title>Oenococcus sicerae UCMA17102.</title>
        <authorList>
            <person name="Cousin F.J."/>
            <person name="Le Guellec R."/>
            <person name="Cretenet M."/>
        </authorList>
    </citation>
    <scope>NUCLEOTIDE SEQUENCE</scope>
    <source>
        <strain evidence="2">UCMA17102</strain>
    </source>
</reference>
<comment type="caution">
    <text evidence="2">The sequence shown here is derived from an EMBL/GenBank/DDBJ whole genome shotgun (WGS) entry which is preliminary data.</text>
</comment>
<feature type="transmembrane region" description="Helical" evidence="1">
    <location>
        <begin position="156"/>
        <end position="174"/>
    </location>
</feature>
<protein>
    <submittedName>
        <fullName evidence="2">Stage II sporulation protein M</fullName>
    </submittedName>
</protein>
<gene>
    <name evidence="2" type="ORF">EVC35_04150</name>
</gene>
<keyword evidence="1" id="KW-0812">Transmembrane</keyword>
<sequence>MVSIKSMQLNKKTFDVDPALKISFLISCGLAILAFFIGTQLTGLFQLNDQTVTMSVIEIFCHNALISFILILSVFSYGLIALLLIASNFLIFGMQLTAMVTKVGSWHMTEKIFWHALFELPAIMIAASFGFYLFVSQLVLSQKFNRNKFCCLMTRLTSLVLALDLIASIVEVYVSNGIGEP</sequence>
<keyword evidence="1" id="KW-1133">Transmembrane helix</keyword>
<proteinExistence type="predicted"/>